<gene>
    <name evidence="10" type="primary">Aste57867_20791</name>
    <name evidence="9" type="ORF">As57867_020723</name>
    <name evidence="10" type="ORF">ASTE57867_20791</name>
</gene>
<evidence type="ECO:0000256" key="6">
    <source>
        <dbReference type="SAM" id="MobiDB-lite"/>
    </source>
</evidence>
<dbReference type="PANTHER" id="PTHR45815">
    <property type="entry name" value="PROTEIN DISULFIDE-ISOMERASE A6"/>
    <property type="match status" value="1"/>
</dbReference>
<dbReference type="NCBIfam" id="TIGR01126">
    <property type="entry name" value="pdi_dom"/>
    <property type="match status" value="1"/>
</dbReference>
<keyword evidence="4" id="KW-0256">Endoplasmic reticulum</keyword>
<evidence type="ECO:0000256" key="1">
    <source>
        <dbReference type="ARBA" id="ARBA00006347"/>
    </source>
</evidence>
<protein>
    <submittedName>
        <fullName evidence="10">Aste57867_20791 protein</fullName>
    </submittedName>
</protein>
<dbReference type="SUPFAM" id="SSF52833">
    <property type="entry name" value="Thioredoxin-like"/>
    <property type="match status" value="1"/>
</dbReference>
<proteinExistence type="inferred from homology"/>
<evidence type="ECO:0000256" key="7">
    <source>
        <dbReference type="SAM" id="SignalP"/>
    </source>
</evidence>
<sequence>MGLGGLAILALIHVCVAQVHVLTSQNFKQQVLQSGDYWLVEFYAPWCGHCKQLEPEWKSAAKQLKSKAKLGAVDCTVHTDLAQQFGIKGYPTIKEFGKNKKKPKDYQGGRQARDIVQYVQNSPQSGLVETVATLTYADMSAFLDSKQPCVIIMGRNKKKKGQPRWVEDIAQEKYPSKVKFGFVSGHDDKIATHFAFHEDDRPLVLFAQHSKYTWTKLTRADRIKDDVAAFLQKSFKSLDNAQPLPSFPPPEDNAPKKKPPVSVQRIDAKSFESACLNGVAKMCVVYIPATADDGLDLKATAKQFRRDPFSFFWVDPQDVAFIARAYQWLGIDKETKRGHCLVFKKGKQIRVADMDNLGDTNTLDTFLTHVLEGLEPFRAISALYEYDHTEL</sequence>
<keyword evidence="3" id="KW-0677">Repeat</keyword>
<dbReference type="InterPro" id="IPR017937">
    <property type="entry name" value="Thioredoxin_CS"/>
</dbReference>
<feature type="signal peptide" evidence="7">
    <location>
        <begin position="1"/>
        <end position="17"/>
    </location>
</feature>
<evidence type="ECO:0000259" key="8">
    <source>
        <dbReference type="PROSITE" id="PS51352"/>
    </source>
</evidence>
<dbReference type="OrthoDB" id="10264505at2759"/>
<dbReference type="GO" id="GO:0034976">
    <property type="term" value="P:response to endoplasmic reticulum stress"/>
    <property type="evidence" value="ECO:0007669"/>
    <property type="project" value="TreeGrafter"/>
</dbReference>
<evidence type="ECO:0000313" key="9">
    <source>
        <dbReference type="EMBL" id="KAF0687482.1"/>
    </source>
</evidence>
<dbReference type="EMBL" id="CAADRA010006936">
    <property type="protein sequence ID" value="VFT97470.1"/>
    <property type="molecule type" value="Genomic_DNA"/>
</dbReference>
<keyword evidence="11" id="KW-1185">Reference proteome</keyword>
<dbReference type="PROSITE" id="PS00194">
    <property type="entry name" value="THIOREDOXIN_1"/>
    <property type="match status" value="1"/>
</dbReference>
<keyword evidence="2 7" id="KW-0732">Signal</keyword>
<dbReference type="GO" id="GO:0005788">
    <property type="term" value="C:endoplasmic reticulum lumen"/>
    <property type="evidence" value="ECO:0007669"/>
    <property type="project" value="TreeGrafter"/>
</dbReference>
<evidence type="ECO:0000256" key="4">
    <source>
        <dbReference type="ARBA" id="ARBA00022824"/>
    </source>
</evidence>
<feature type="chain" id="PRO_5033828970" evidence="7">
    <location>
        <begin position="18"/>
        <end position="391"/>
    </location>
</feature>
<evidence type="ECO:0000256" key="2">
    <source>
        <dbReference type="ARBA" id="ARBA00022729"/>
    </source>
</evidence>
<dbReference type="InterPro" id="IPR036249">
    <property type="entry name" value="Thioredoxin-like_sf"/>
</dbReference>
<dbReference type="Pfam" id="PF00085">
    <property type="entry name" value="Thioredoxin"/>
    <property type="match status" value="1"/>
</dbReference>
<reference evidence="9" key="2">
    <citation type="submission" date="2019-06" db="EMBL/GenBank/DDBJ databases">
        <title>Genomics analysis of Aphanomyces spp. identifies a new class of oomycete effector associated with host adaptation.</title>
        <authorList>
            <person name="Gaulin E."/>
        </authorList>
    </citation>
    <scope>NUCLEOTIDE SEQUENCE</scope>
    <source>
        <strain evidence="9">CBS 578.67</strain>
    </source>
</reference>
<dbReference type="GO" id="GO:0003756">
    <property type="term" value="F:protein disulfide isomerase activity"/>
    <property type="evidence" value="ECO:0007669"/>
    <property type="project" value="InterPro"/>
</dbReference>
<evidence type="ECO:0000256" key="5">
    <source>
        <dbReference type="RuleBase" id="RU004208"/>
    </source>
</evidence>
<feature type="domain" description="Thioredoxin" evidence="8">
    <location>
        <begin position="10"/>
        <end position="124"/>
    </location>
</feature>
<evidence type="ECO:0000256" key="3">
    <source>
        <dbReference type="ARBA" id="ARBA00022737"/>
    </source>
</evidence>
<dbReference type="PANTHER" id="PTHR45815:SF3">
    <property type="entry name" value="PROTEIN DISULFIDE-ISOMERASE A6"/>
    <property type="match status" value="1"/>
</dbReference>
<evidence type="ECO:0000313" key="11">
    <source>
        <dbReference type="Proteomes" id="UP000332933"/>
    </source>
</evidence>
<dbReference type="EMBL" id="VJMH01006910">
    <property type="protein sequence ID" value="KAF0687482.1"/>
    <property type="molecule type" value="Genomic_DNA"/>
</dbReference>
<dbReference type="CDD" id="cd03001">
    <property type="entry name" value="PDI_a_P5"/>
    <property type="match status" value="1"/>
</dbReference>
<dbReference type="AlphaFoldDB" id="A0A485LFY7"/>
<dbReference type="InterPro" id="IPR005788">
    <property type="entry name" value="PDI_thioredoxin-like_dom"/>
</dbReference>
<dbReference type="GO" id="GO:0015035">
    <property type="term" value="F:protein-disulfide reductase activity"/>
    <property type="evidence" value="ECO:0007669"/>
    <property type="project" value="TreeGrafter"/>
</dbReference>
<comment type="similarity">
    <text evidence="1 5">Belongs to the protein disulfide isomerase family.</text>
</comment>
<dbReference type="PROSITE" id="PS51352">
    <property type="entry name" value="THIOREDOXIN_2"/>
    <property type="match status" value="1"/>
</dbReference>
<dbReference type="Proteomes" id="UP000332933">
    <property type="component" value="Unassembled WGS sequence"/>
</dbReference>
<accession>A0A485LFY7</accession>
<organism evidence="10 11">
    <name type="scientific">Aphanomyces stellatus</name>
    <dbReference type="NCBI Taxonomy" id="120398"/>
    <lineage>
        <taxon>Eukaryota</taxon>
        <taxon>Sar</taxon>
        <taxon>Stramenopiles</taxon>
        <taxon>Oomycota</taxon>
        <taxon>Saprolegniomycetes</taxon>
        <taxon>Saprolegniales</taxon>
        <taxon>Verrucalvaceae</taxon>
        <taxon>Aphanomyces</taxon>
    </lineage>
</organism>
<feature type="region of interest" description="Disordered" evidence="6">
    <location>
        <begin position="240"/>
        <end position="260"/>
    </location>
</feature>
<evidence type="ECO:0000313" key="10">
    <source>
        <dbReference type="EMBL" id="VFT97470.1"/>
    </source>
</evidence>
<reference evidence="10 11" key="1">
    <citation type="submission" date="2019-03" db="EMBL/GenBank/DDBJ databases">
        <authorList>
            <person name="Gaulin E."/>
            <person name="Dumas B."/>
        </authorList>
    </citation>
    <scope>NUCLEOTIDE SEQUENCE [LARGE SCALE GENOMIC DNA]</scope>
    <source>
        <strain evidence="10">CBS 568.67</strain>
    </source>
</reference>
<dbReference type="InterPro" id="IPR013766">
    <property type="entry name" value="Thioredoxin_domain"/>
</dbReference>
<dbReference type="Gene3D" id="3.40.30.10">
    <property type="entry name" value="Glutaredoxin"/>
    <property type="match status" value="1"/>
</dbReference>
<dbReference type="PRINTS" id="PR00421">
    <property type="entry name" value="THIOREDOXIN"/>
</dbReference>
<name>A0A485LFY7_9STRA</name>